<dbReference type="AlphaFoldDB" id="A0A8J7FST4"/>
<accession>A0A8J7FST4</accession>
<dbReference type="RefSeq" id="WP_194183844.1">
    <property type="nucleotide sequence ID" value="NZ_JADGIK010000011.1"/>
</dbReference>
<gene>
    <name evidence="2" type="ORF">IM532_12545</name>
</gene>
<evidence type="ECO:0000256" key="1">
    <source>
        <dbReference type="SAM" id="SignalP"/>
    </source>
</evidence>
<organism evidence="2 3">
    <name type="scientific">Faecalibacter rhinopitheci</name>
    <dbReference type="NCBI Taxonomy" id="2779678"/>
    <lineage>
        <taxon>Bacteria</taxon>
        <taxon>Pseudomonadati</taxon>
        <taxon>Bacteroidota</taxon>
        <taxon>Flavobacteriia</taxon>
        <taxon>Flavobacteriales</taxon>
        <taxon>Weeksellaceae</taxon>
        <taxon>Faecalibacter</taxon>
    </lineage>
</organism>
<dbReference type="EMBL" id="JADGIK010000011">
    <property type="protein sequence ID" value="MBF0598258.1"/>
    <property type="molecule type" value="Genomic_DNA"/>
</dbReference>
<feature type="signal peptide" evidence="1">
    <location>
        <begin position="1"/>
        <end position="21"/>
    </location>
</feature>
<keyword evidence="3" id="KW-1185">Reference proteome</keyword>
<keyword evidence="1" id="KW-0732">Signal</keyword>
<feature type="chain" id="PRO_5035225144" description="Sel1 repeat family protein" evidence="1">
    <location>
        <begin position="22"/>
        <end position="251"/>
    </location>
</feature>
<dbReference type="Proteomes" id="UP000608754">
    <property type="component" value="Unassembled WGS sequence"/>
</dbReference>
<evidence type="ECO:0000313" key="3">
    <source>
        <dbReference type="Proteomes" id="UP000608754"/>
    </source>
</evidence>
<sequence>MKWKLILWISLLSGLINVINAQPKNDLSGEFIGNSKYLNNNFIFFENGKMLVNKEFPAEYYYENDSLFIFRNMEIAVYKLEKNKLVGLSKWEKNQTLKSKKSSLISINQIDLSNPRAEWLKRFYKNNVQREISIFSNDQQSIKDLILRNEENIKLCQEGFDLGCIQNFSFLTHQLMNRNQNEENYKVDFETLKLIAQQVIELGNSDGYGLMYSYFVMNDQENMGEKYLELGLELGSQLCLKLSMDKLIIGD</sequence>
<evidence type="ECO:0008006" key="4">
    <source>
        <dbReference type="Google" id="ProtNLM"/>
    </source>
</evidence>
<protein>
    <recommendedName>
        <fullName evidence="4">Sel1 repeat family protein</fullName>
    </recommendedName>
</protein>
<name>A0A8J7FST4_9FLAO</name>
<evidence type="ECO:0000313" key="2">
    <source>
        <dbReference type="EMBL" id="MBF0598258.1"/>
    </source>
</evidence>
<comment type="caution">
    <text evidence="2">The sequence shown here is derived from an EMBL/GenBank/DDBJ whole genome shotgun (WGS) entry which is preliminary data.</text>
</comment>
<proteinExistence type="predicted"/>
<reference evidence="2" key="1">
    <citation type="submission" date="2020-10" db="EMBL/GenBank/DDBJ databases">
        <authorList>
            <person name="Lu T."/>
            <person name="Wang Q."/>
            <person name="Han X."/>
        </authorList>
    </citation>
    <scope>NUCLEOTIDE SEQUENCE</scope>
    <source>
        <strain evidence="2">WQ 117</strain>
    </source>
</reference>